<dbReference type="EMBL" id="LAZR01010537">
    <property type="protein sequence ID" value="KKM66413.1"/>
    <property type="molecule type" value="Genomic_DNA"/>
</dbReference>
<protein>
    <submittedName>
        <fullName evidence="1">Uncharacterized protein</fullName>
    </submittedName>
</protein>
<dbReference type="AlphaFoldDB" id="A0A0F9JA35"/>
<proteinExistence type="predicted"/>
<organism evidence="1">
    <name type="scientific">marine sediment metagenome</name>
    <dbReference type="NCBI Taxonomy" id="412755"/>
    <lineage>
        <taxon>unclassified sequences</taxon>
        <taxon>metagenomes</taxon>
        <taxon>ecological metagenomes</taxon>
    </lineage>
</organism>
<comment type="caution">
    <text evidence="1">The sequence shown here is derived from an EMBL/GenBank/DDBJ whole genome shotgun (WGS) entry which is preliminary data.</text>
</comment>
<gene>
    <name evidence="1" type="ORF">LCGC14_1481440</name>
</gene>
<accession>A0A0F9JA35</accession>
<name>A0A0F9JA35_9ZZZZ</name>
<sequence>MTRLQAAIDKRIECYSNILERWDSASTHDIFDIAVSGKCDLKPLFSYCRSLPCPAREICGEQIVQPVNHHWKSDSVRDNFAEILKLFTELRERVVRGEI</sequence>
<evidence type="ECO:0000313" key="1">
    <source>
        <dbReference type="EMBL" id="KKM66413.1"/>
    </source>
</evidence>
<reference evidence="1" key="1">
    <citation type="journal article" date="2015" name="Nature">
        <title>Complex archaea that bridge the gap between prokaryotes and eukaryotes.</title>
        <authorList>
            <person name="Spang A."/>
            <person name="Saw J.H."/>
            <person name="Jorgensen S.L."/>
            <person name="Zaremba-Niedzwiedzka K."/>
            <person name="Martijn J."/>
            <person name="Lind A.E."/>
            <person name="van Eijk R."/>
            <person name="Schleper C."/>
            <person name="Guy L."/>
            <person name="Ettema T.J."/>
        </authorList>
    </citation>
    <scope>NUCLEOTIDE SEQUENCE</scope>
</reference>